<evidence type="ECO:0000313" key="1">
    <source>
        <dbReference type="EMBL" id="KAK3592597.1"/>
    </source>
</evidence>
<reference evidence="1" key="3">
    <citation type="submission" date="2023-05" db="EMBL/GenBank/DDBJ databases">
        <authorList>
            <person name="Smith C.H."/>
        </authorList>
    </citation>
    <scope>NUCLEOTIDE SEQUENCE</scope>
    <source>
        <strain evidence="1">CHS0354</strain>
        <tissue evidence="1">Mantle</tissue>
    </source>
</reference>
<dbReference type="Proteomes" id="UP001195483">
    <property type="component" value="Unassembled WGS sequence"/>
</dbReference>
<organism evidence="1 2">
    <name type="scientific">Potamilus streckersoni</name>
    <dbReference type="NCBI Taxonomy" id="2493646"/>
    <lineage>
        <taxon>Eukaryota</taxon>
        <taxon>Metazoa</taxon>
        <taxon>Spiralia</taxon>
        <taxon>Lophotrochozoa</taxon>
        <taxon>Mollusca</taxon>
        <taxon>Bivalvia</taxon>
        <taxon>Autobranchia</taxon>
        <taxon>Heteroconchia</taxon>
        <taxon>Palaeoheterodonta</taxon>
        <taxon>Unionida</taxon>
        <taxon>Unionoidea</taxon>
        <taxon>Unionidae</taxon>
        <taxon>Ambleminae</taxon>
        <taxon>Lampsilini</taxon>
        <taxon>Potamilus</taxon>
    </lineage>
</organism>
<dbReference type="EMBL" id="JAEAOA010000166">
    <property type="protein sequence ID" value="KAK3592597.1"/>
    <property type="molecule type" value="Genomic_DNA"/>
</dbReference>
<evidence type="ECO:0000313" key="2">
    <source>
        <dbReference type="Proteomes" id="UP001195483"/>
    </source>
</evidence>
<keyword evidence="2" id="KW-1185">Reference proteome</keyword>
<reference evidence="1" key="1">
    <citation type="journal article" date="2021" name="Genome Biol. Evol.">
        <title>A High-Quality Reference Genome for a Parasitic Bivalve with Doubly Uniparental Inheritance (Bivalvia: Unionida).</title>
        <authorList>
            <person name="Smith C.H."/>
        </authorList>
    </citation>
    <scope>NUCLEOTIDE SEQUENCE</scope>
    <source>
        <strain evidence="1">CHS0354</strain>
    </source>
</reference>
<proteinExistence type="predicted"/>
<reference evidence="1" key="2">
    <citation type="journal article" date="2021" name="Genome Biol. Evol.">
        <title>Developing a high-quality reference genome for a parasitic bivalve with doubly uniparental inheritance (Bivalvia: Unionida).</title>
        <authorList>
            <person name="Smith C.H."/>
        </authorList>
    </citation>
    <scope>NUCLEOTIDE SEQUENCE</scope>
    <source>
        <strain evidence="1">CHS0354</strain>
        <tissue evidence="1">Mantle</tissue>
    </source>
</reference>
<comment type="caution">
    <text evidence="1">The sequence shown here is derived from an EMBL/GenBank/DDBJ whole genome shotgun (WGS) entry which is preliminary data.</text>
</comment>
<dbReference type="AlphaFoldDB" id="A0AAE0SIG8"/>
<protein>
    <submittedName>
        <fullName evidence="1">Uncharacterized protein</fullName>
    </submittedName>
</protein>
<gene>
    <name evidence="1" type="ORF">CHS0354_001765</name>
</gene>
<name>A0AAE0SIG8_9BIVA</name>
<accession>A0AAE0SIG8</accession>
<sequence length="139" mass="16369">MFNTSRARQQLKYSRSLVARNKLVNSLEKCKSKHRPRFLQTAQLPALWYMTFRCLTLREMELAKRNWKSLSPIIKSVWTIFVSEAGFEADPAKIDKMINSPAHYNPEAVPWNCWLLPQVDEELLEDSQTIIRIYTKHSE</sequence>